<protein>
    <submittedName>
        <fullName evidence="2">Uncharacterized protein</fullName>
    </submittedName>
</protein>
<dbReference type="EMBL" id="DXAQ01000006">
    <property type="protein sequence ID" value="HIZ88380.1"/>
    <property type="molecule type" value="Genomic_DNA"/>
</dbReference>
<sequence>MRKYLIFSFILFISFQAYCQSLDSIDNIQGITPKEYFSSGRISYYFGYDGIISIKMDNTSLIIDNKINLSNKGYGNISLGRLLNGIEESLYSSDDSLVIYKTTSDYSCKNNPENNCLYAPIYIRKISKKSLTGNISLYRIDKSIPLEEKDVINFPVGAELYSIVVEVPSYDLDTFTDMASLICSKNEENLCRGVISNGVLDKAALFELSSIKGENKEFLYKDTEDGLVYQFNLVDNVLIPYNKVCVESIQNIDDLQGCVENSMPNGSITQHKHPSGIIYWEIDYKNPAVDNVLFWVNNRGEPFKAYTNSRLVYNFSLFNDKAADVISKLFTNN</sequence>
<name>A0A9D2GSU8_9BACT</name>
<organism evidence="2 3">
    <name type="scientific">Candidatus Mucispirillum faecigallinarum</name>
    <dbReference type="NCBI Taxonomy" id="2838699"/>
    <lineage>
        <taxon>Bacteria</taxon>
        <taxon>Pseudomonadati</taxon>
        <taxon>Deferribacterota</taxon>
        <taxon>Deferribacteres</taxon>
        <taxon>Deferribacterales</taxon>
        <taxon>Mucispirillaceae</taxon>
        <taxon>Mucispirillum</taxon>
    </lineage>
</organism>
<accession>A0A9D2GSU8</accession>
<proteinExistence type="predicted"/>
<dbReference type="AlphaFoldDB" id="A0A9D2GSU8"/>
<gene>
    <name evidence="2" type="ORF">H9804_00405</name>
</gene>
<reference evidence="2" key="2">
    <citation type="submission" date="2021-04" db="EMBL/GenBank/DDBJ databases">
        <authorList>
            <person name="Gilroy R."/>
        </authorList>
    </citation>
    <scope>NUCLEOTIDE SEQUENCE</scope>
    <source>
        <strain evidence="2">ChiW4-1371</strain>
    </source>
</reference>
<evidence type="ECO:0000256" key="1">
    <source>
        <dbReference type="SAM" id="SignalP"/>
    </source>
</evidence>
<feature type="chain" id="PRO_5039687028" evidence="1">
    <location>
        <begin position="20"/>
        <end position="333"/>
    </location>
</feature>
<comment type="caution">
    <text evidence="2">The sequence shown here is derived from an EMBL/GenBank/DDBJ whole genome shotgun (WGS) entry which is preliminary data.</text>
</comment>
<evidence type="ECO:0000313" key="3">
    <source>
        <dbReference type="Proteomes" id="UP000824176"/>
    </source>
</evidence>
<reference evidence="2" key="1">
    <citation type="journal article" date="2021" name="PeerJ">
        <title>Extensive microbial diversity within the chicken gut microbiome revealed by metagenomics and culture.</title>
        <authorList>
            <person name="Gilroy R."/>
            <person name="Ravi A."/>
            <person name="Getino M."/>
            <person name="Pursley I."/>
            <person name="Horton D.L."/>
            <person name="Alikhan N.F."/>
            <person name="Baker D."/>
            <person name="Gharbi K."/>
            <person name="Hall N."/>
            <person name="Watson M."/>
            <person name="Adriaenssens E.M."/>
            <person name="Foster-Nyarko E."/>
            <person name="Jarju S."/>
            <person name="Secka A."/>
            <person name="Antonio M."/>
            <person name="Oren A."/>
            <person name="Chaudhuri R.R."/>
            <person name="La Ragione R."/>
            <person name="Hildebrand F."/>
            <person name="Pallen M.J."/>
        </authorList>
    </citation>
    <scope>NUCLEOTIDE SEQUENCE</scope>
    <source>
        <strain evidence="2">ChiW4-1371</strain>
    </source>
</reference>
<evidence type="ECO:0000313" key="2">
    <source>
        <dbReference type="EMBL" id="HIZ88380.1"/>
    </source>
</evidence>
<feature type="signal peptide" evidence="1">
    <location>
        <begin position="1"/>
        <end position="19"/>
    </location>
</feature>
<keyword evidence="1" id="KW-0732">Signal</keyword>
<dbReference type="Proteomes" id="UP000824176">
    <property type="component" value="Unassembled WGS sequence"/>
</dbReference>